<dbReference type="Proteomes" id="UP001213042">
    <property type="component" value="Unassembled WGS sequence"/>
</dbReference>
<reference evidence="1" key="1">
    <citation type="submission" date="2023-01" db="EMBL/GenBank/DDBJ databases">
        <title>Human gut microbiome strain richness.</title>
        <authorList>
            <person name="Chen-Liaw A."/>
        </authorList>
    </citation>
    <scope>NUCLEOTIDE SEQUENCE</scope>
    <source>
        <strain evidence="2">D43st1_D9_D43t1_170807</strain>
        <strain evidence="1">D59st1_B8_D59t2_181005</strain>
    </source>
</reference>
<dbReference type="RefSeq" id="WP_181979835.1">
    <property type="nucleotide sequence ID" value="NZ_CAKVSD010000012.1"/>
</dbReference>
<protein>
    <recommendedName>
        <fullName evidence="4">DUF1292 domain-containing protein</fullName>
    </recommendedName>
</protein>
<organism evidence="1 3">
    <name type="scientific">Ruminococcus bicirculans</name>
    <name type="common">ex Wegman et al. 2014</name>
    <dbReference type="NCBI Taxonomy" id="1160721"/>
    <lineage>
        <taxon>Bacteria</taxon>
        <taxon>Bacillati</taxon>
        <taxon>Bacillota</taxon>
        <taxon>Clostridia</taxon>
        <taxon>Eubacteriales</taxon>
        <taxon>Oscillospiraceae</taxon>
        <taxon>Ruminococcus</taxon>
    </lineage>
</organism>
<name>A0AAW6DXZ0_9FIRM</name>
<sequence length="53" mass="5948">MNKTVNSSDDLGNIELFDETNDDIKTEIVLFECNDTEVDQSIFGILALPENLD</sequence>
<dbReference type="AlphaFoldDB" id="A0AAW6DXZ0"/>
<comment type="caution">
    <text evidence="1">The sequence shown here is derived from an EMBL/GenBank/DDBJ whole genome shotgun (WGS) entry which is preliminary data.</text>
</comment>
<evidence type="ECO:0000313" key="1">
    <source>
        <dbReference type="EMBL" id="MDB8741152.1"/>
    </source>
</evidence>
<proteinExistence type="predicted"/>
<evidence type="ECO:0000313" key="3">
    <source>
        <dbReference type="Proteomes" id="UP001211421"/>
    </source>
</evidence>
<gene>
    <name evidence="1" type="ORF">PNV70_03605</name>
    <name evidence="2" type="ORF">PNW00_06910</name>
</gene>
<dbReference type="EMBL" id="JAQMLU010000009">
    <property type="protein sequence ID" value="MDB8750177.1"/>
    <property type="molecule type" value="Genomic_DNA"/>
</dbReference>
<dbReference type="EMBL" id="JAQMLS010000002">
    <property type="protein sequence ID" value="MDB8741152.1"/>
    <property type="molecule type" value="Genomic_DNA"/>
</dbReference>
<dbReference type="Proteomes" id="UP001211421">
    <property type="component" value="Unassembled WGS sequence"/>
</dbReference>
<evidence type="ECO:0000313" key="2">
    <source>
        <dbReference type="EMBL" id="MDB8750177.1"/>
    </source>
</evidence>
<accession>A0AAW6DXZ0</accession>
<evidence type="ECO:0008006" key="4">
    <source>
        <dbReference type="Google" id="ProtNLM"/>
    </source>
</evidence>